<dbReference type="AlphaFoldDB" id="F0WY66"/>
<evidence type="ECO:0000256" key="1">
    <source>
        <dbReference type="ARBA" id="ARBA00005356"/>
    </source>
</evidence>
<dbReference type="HOGENOM" id="CLU_134641_0_0_1"/>
<protein>
    <submittedName>
        <fullName evidence="2">Uncharacterized protein AlNc14C373G11126</fullName>
    </submittedName>
</protein>
<dbReference type="Pfam" id="PF08923">
    <property type="entry name" value="MAPKK1_Int"/>
    <property type="match status" value="1"/>
</dbReference>
<sequence length="129" mass="14416">MHRFLAYNETFRFDDIQAILICTWEGVPLVHVVEPERSSGSYEAAETLLPTILARAADQVGKLRFGAVKNVTAYYKNTVLIHVNDMPLVITIIAIRSPQSAVMYLLGEQLREALSPLRKCIESADVQLA</sequence>
<dbReference type="EMBL" id="FR824417">
    <property type="protein sequence ID" value="CCA26418.1"/>
    <property type="molecule type" value="Genomic_DNA"/>
</dbReference>
<dbReference type="SMART" id="SM01278">
    <property type="entry name" value="MAPKK1_Int"/>
    <property type="match status" value="1"/>
</dbReference>
<dbReference type="InterPro" id="IPR015019">
    <property type="entry name" value="LAMTOR3"/>
</dbReference>
<dbReference type="GO" id="GO:0032008">
    <property type="term" value="P:positive regulation of TOR signaling"/>
    <property type="evidence" value="ECO:0007669"/>
    <property type="project" value="TreeGrafter"/>
</dbReference>
<proteinExistence type="inferred from homology"/>
<dbReference type="PANTHER" id="PTHR13378">
    <property type="entry name" value="REGULATOR COMPLEX PROTEIN LAMTOR3"/>
    <property type="match status" value="1"/>
</dbReference>
<dbReference type="GO" id="GO:0071986">
    <property type="term" value="C:Ragulator complex"/>
    <property type="evidence" value="ECO:0007669"/>
    <property type="project" value="TreeGrafter"/>
</dbReference>
<accession>F0WY66</accession>
<reference evidence="2" key="1">
    <citation type="journal article" date="2011" name="PLoS Biol.">
        <title>Gene gain and loss during evolution of obligate parasitism in the white rust pathogen of Arabidopsis thaliana.</title>
        <authorList>
            <person name="Kemen E."/>
            <person name="Gardiner A."/>
            <person name="Schultz-Larsen T."/>
            <person name="Kemen A.C."/>
            <person name="Balmuth A.L."/>
            <person name="Robert-Seilaniantz A."/>
            <person name="Bailey K."/>
            <person name="Holub E."/>
            <person name="Studholme D.J."/>
            <person name="Maclean D."/>
            <person name="Jones J.D."/>
        </authorList>
    </citation>
    <scope>NUCLEOTIDE SEQUENCE</scope>
</reference>
<dbReference type="Gene3D" id="3.30.450.30">
    <property type="entry name" value="Dynein light chain 2a, cytoplasmic"/>
    <property type="match status" value="1"/>
</dbReference>
<dbReference type="PANTHER" id="PTHR13378:SF1">
    <property type="entry name" value="RAGULATOR COMPLEX PROTEIN LAMTOR3"/>
    <property type="match status" value="1"/>
</dbReference>
<organism evidence="2">
    <name type="scientific">Albugo laibachii Nc14</name>
    <dbReference type="NCBI Taxonomy" id="890382"/>
    <lineage>
        <taxon>Eukaryota</taxon>
        <taxon>Sar</taxon>
        <taxon>Stramenopiles</taxon>
        <taxon>Oomycota</taxon>
        <taxon>Peronosporomycetes</taxon>
        <taxon>Albuginales</taxon>
        <taxon>Albuginaceae</taxon>
        <taxon>Albugo</taxon>
    </lineage>
</organism>
<gene>
    <name evidence="2" type="primary">AlNc14C373G11126</name>
    <name evidence="2" type="ORF">ALNC14_125620</name>
</gene>
<dbReference type="SUPFAM" id="SSF103196">
    <property type="entry name" value="Roadblock/LC7 domain"/>
    <property type="match status" value="1"/>
</dbReference>
<name>F0WY66_9STRA</name>
<dbReference type="GO" id="GO:0071230">
    <property type="term" value="P:cellular response to amino acid stimulus"/>
    <property type="evidence" value="ECO:0007669"/>
    <property type="project" value="TreeGrafter"/>
</dbReference>
<reference evidence="2" key="2">
    <citation type="submission" date="2011-02" db="EMBL/GenBank/DDBJ databases">
        <authorList>
            <person name="MacLean D."/>
        </authorList>
    </citation>
    <scope>NUCLEOTIDE SEQUENCE</scope>
</reference>
<evidence type="ECO:0000313" key="2">
    <source>
        <dbReference type="EMBL" id="CCA26418.1"/>
    </source>
</evidence>
<comment type="similarity">
    <text evidence="1">Belongs to the LAMTOR3 family.</text>
</comment>